<gene>
    <name evidence="9" type="ORF">TEK04_03605</name>
</gene>
<evidence type="ECO:0000259" key="8">
    <source>
        <dbReference type="PROSITE" id="PS50928"/>
    </source>
</evidence>
<feature type="transmembrane region" description="Helical" evidence="7">
    <location>
        <begin position="333"/>
        <end position="350"/>
    </location>
</feature>
<feature type="transmembrane region" description="Helical" evidence="7">
    <location>
        <begin position="12"/>
        <end position="32"/>
    </location>
</feature>
<dbReference type="SUPFAM" id="SSF161098">
    <property type="entry name" value="MetI-like"/>
    <property type="match status" value="1"/>
</dbReference>
<comment type="subcellular location">
    <subcellularLocation>
        <location evidence="1 7">Cell membrane</location>
        <topology evidence="1 7">Multi-pass membrane protein</topology>
    </subcellularLocation>
</comment>
<keyword evidence="4 7" id="KW-0812">Transmembrane</keyword>
<evidence type="ECO:0000256" key="2">
    <source>
        <dbReference type="ARBA" id="ARBA00022448"/>
    </source>
</evidence>
<feature type="transmembrane region" description="Helical" evidence="7">
    <location>
        <begin position="237"/>
        <end position="263"/>
    </location>
</feature>
<protein>
    <submittedName>
        <fullName evidence="9">ABC transporter permease subunit</fullName>
    </submittedName>
</protein>
<keyword evidence="3" id="KW-1003">Cell membrane</keyword>
<proteinExistence type="inferred from homology"/>
<accession>A0ABU8DPQ3</accession>
<reference evidence="9 10" key="1">
    <citation type="submission" date="2024-03" db="EMBL/GenBank/DDBJ databases">
        <title>Draft genome sequence of Klenkia sp. LSe6-5.</title>
        <authorList>
            <person name="Duangmal K."/>
            <person name="Chantavorakit T."/>
        </authorList>
    </citation>
    <scope>NUCLEOTIDE SEQUENCE [LARGE SCALE GENOMIC DNA]</scope>
    <source>
        <strain evidence="9 10">LSe6-5</strain>
    </source>
</reference>
<evidence type="ECO:0000256" key="3">
    <source>
        <dbReference type="ARBA" id="ARBA00022475"/>
    </source>
</evidence>
<keyword evidence="2 7" id="KW-0813">Transport</keyword>
<evidence type="ECO:0000256" key="7">
    <source>
        <dbReference type="RuleBase" id="RU363032"/>
    </source>
</evidence>
<evidence type="ECO:0000256" key="4">
    <source>
        <dbReference type="ARBA" id="ARBA00022692"/>
    </source>
</evidence>
<feature type="transmembrane region" description="Helical" evidence="7">
    <location>
        <begin position="193"/>
        <end position="216"/>
    </location>
</feature>
<evidence type="ECO:0000256" key="1">
    <source>
        <dbReference type="ARBA" id="ARBA00004651"/>
    </source>
</evidence>
<feature type="transmembrane region" description="Helical" evidence="7">
    <location>
        <begin position="283"/>
        <end position="305"/>
    </location>
</feature>
<sequence>MTTALLGRLPRAAGVLGALAGTALLVGALPWLSGADPARSVLRARDVEGTPDAAALEAVRRQLDLPADPVTGTLGFLGRLLTGDLGTSWVSRTPVADTVLPALGVSLTVAGAASLLALLLAGLLTVPALLRAADGRLRGGGPGAAVGGALSALPEFVLAVLLVAVLAVGWGLLPTTGFTGPEHLVLPALALGVPAAGVLARLLAGAVAATAGESWVRTWRAAGVRRSAVATALGRRAVAVVVPQILLLLVGTLGAAAVVEAVFDIPGLGGTALRAALSQDVPVVQAAVVLLVATGLLVGGGGVLVHRLVLGPARTGSGFTPEAAAGRRRPQRAAGVVAGLLLLAVLAGLLRDPTAQDVDLRLAPPSWAHPLGADPLGRDVLARFGHGALLSVGLAVVLSALTLVVGLAAGLLGRGDRSGPADVLNALPAVVVGIVVAAVTGPGLLAACVAVTLVGWIPLAVHARTLAVEARASGFHVAAVAGGAGRWHVVRRHLLPVVGPPVLRHALVRVPHASLALAGLSFLGLGAGAESPEWGRALAETTGYLERAPWVVGAPAAGLVLLGVVAALADPAPER</sequence>
<dbReference type="InterPro" id="IPR035906">
    <property type="entry name" value="MetI-like_sf"/>
</dbReference>
<feature type="domain" description="ABC transmembrane type-1" evidence="8">
    <location>
        <begin position="384"/>
        <end position="570"/>
    </location>
</feature>
<feature type="transmembrane region" description="Helical" evidence="7">
    <location>
        <begin position="150"/>
        <end position="173"/>
    </location>
</feature>
<dbReference type="CDD" id="cd06261">
    <property type="entry name" value="TM_PBP2"/>
    <property type="match status" value="1"/>
</dbReference>
<comment type="similarity">
    <text evidence="7">Belongs to the binding-protein-dependent transport system permease family.</text>
</comment>
<feature type="transmembrane region" description="Helical" evidence="7">
    <location>
        <begin position="550"/>
        <end position="569"/>
    </location>
</feature>
<keyword evidence="10" id="KW-1185">Reference proteome</keyword>
<dbReference type="PROSITE" id="PS50928">
    <property type="entry name" value="ABC_TM1"/>
    <property type="match status" value="1"/>
</dbReference>
<keyword evidence="6 7" id="KW-0472">Membrane</keyword>
<feature type="transmembrane region" description="Helical" evidence="7">
    <location>
        <begin position="510"/>
        <end position="529"/>
    </location>
</feature>
<feature type="transmembrane region" description="Helical" evidence="7">
    <location>
        <begin position="107"/>
        <end position="130"/>
    </location>
</feature>
<keyword evidence="5 7" id="KW-1133">Transmembrane helix</keyword>
<name>A0ABU8DPQ3_9ACTN</name>
<evidence type="ECO:0000256" key="6">
    <source>
        <dbReference type="ARBA" id="ARBA00023136"/>
    </source>
</evidence>
<dbReference type="EMBL" id="JBAPLU010000003">
    <property type="protein sequence ID" value="MEI4270801.1"/>
    <property type="molecule type" value="Genomic_DNA"/>
</dbReference>
<dbReference type="PANTHER" id="PTHR43386:SF1">
    <property type="entry name" value="D,D-DIPEPTIDE TRANSPORT SYSTEM PERMEASE PROTEIN DDPC-RELATED"/>
    <property type="match status" value="1"/>
</dbReference>
<feature type="transmembrane region" description="Helical" evidence="7">
    <location>
        <begin position="388"/>
        <end position="412"/>
    </location>
</feature>
<dbReference type="InterPro" id="IPR000515">
    <property type="entry name" value="MetI-like"/>
</dbReference>
<dbReference type="Proteomes" id="UP001361570">
    <property type="component" value="Unassembled WGS sequence"/>
</dbReference>
<dbReference type="PANTHER" id="PTHR43386">
    <property type="entry name" value="OLIGOPEPTIDE TRANSPORT SYSTEM PERMEASE PROTEIN APPC"/>
    <property type="match status" value="1"/>
</dbReference>
<organism evidence="9 10">
    <name type="scientific">Klenkia sesuvii</name>
    <dbReference type="NCBI Taxonomy" id="3103137"/>
    <lineage>
        <taxon>Bacteria</taxon>
        <taxon>Bacillati</taxon>
        <taxon>Actinomycetota</taxon>
        <taxon>Actinomycetes</taxon>
        <taxon>Geodermatophilales</taxon>
        <taxon>Geodermatophilaceae</taxon>
        <taxon>Klenkia</taxon>
    </lineage>
</organism>
<evidence type="ECO:0000313" key="10">
    <source>
        <dbReference type="Proteomes" id="UP001361570"/>
    </source>
</evidence>
<comment type="caution">
    <text evidence="9">The sequence shown here is derived from an EMBL/GenBank/DDBJ whole genome shotgun (WGS) entry which is preliminary data.</text>
</comment>
<dbReference type="Pfam" id="PF00528">
    <property type="entry name" value="BPD_transp_1"/>
    <property type="match status" value="2"/>
</dbReference>
<dbReference type="RefSeq" id="WP_336402947.1">
    <property type="nucleotide sequence ID" value="NZ_JBAPLU010000003.1"/>
</dbReference>
<evidence type="ECO:0000256" key="5">
    <source>
        <dbReference type="ARBA" id="ARBA00022989"/>
    </source>
</evidence>
<evidence type="ECO:0000313" key="9">
    <source>
        <dbReference type="EMBL" id="MEI4270801.1"/>
    </source>
</evidence>
<dbReference type="Gene3D" id="1.10.3720.10">
    <property type="entry name" value="MetI-like"/>
    <property type="match status" value="1"/>
</dbReference>
<dbReference type="InterPro" id="IPR050366">
    <property type="entry name" value="BP-dependent_transpt_permease"/>
</dbReference>
<feature type="transmembrane region" description="Helical" evidence="7">
    <location>
        <begin position="424"/>
        <end position="457"/>
    </location>
</feature>